<proteinExistence type="predicted"/>
<feature type="region of interest" description="Disordered" evidence="1">
    <location>
        <begin position="76"/>
        <end position="178"/>
    </location>
</feature>
<organism evidence="3 4">
    <name type="scientific">Rarobacter incanus</name>
    <dbReference type="NCBI Taxonomy" id="153494"/>
    <lineage>
        <taxon>Bacteria</taxon>
        <taxon>Bacillati</taxon>
        <taxon>Actinomycetota</taxon>
        <taxon>Actinomycetes</taxon>
        <taxon>Micrococcales</taxon>
        <taxon>Rarobacteraceae</taxon>
        <taxon>Rarobacter</taxon>
    </lineage>
</organism>
<dbReference type="Proteomes" id="UP000316181">
    <property type="component" value="Unassembled WGS sequence"/>
</dbReference>
<evidence type="ECO:0000259" key="2">
    <source>
        <dbReference type="Pfam" id="PF25591"/>
    </source>
</evidence>
<dbReference type="OrthoDB" id="3787329at2"/>
<feature type="region of interest" description="Disordered" evidence="1">
    <location>
        <begin position="642"/>
        <end position="695"/>
    </location>
</feature>
<dbReference type="RefSeq" id="WP_142111270.1">
    <property type="nucleotide sequence ID" value="NZ_BAAATB010000008.1"/>
</dbReference>
<gene>
    <name evidence="3" type="ORF">FB389_0581</name>
</gene>
<dbReference type="AlphaFoldDB" id="A0A542SNV7"/>
<dbReference type="InterPro" id="IPR057893">
    <property type="entry name" value="LRV_2"/>
</dbReference>
<accession>A0A542SNV7</accession>
<keyword evidence="4" id="KW-1185">Reference proteome</keyword>
<evidence type="ECO:0000313" key="3">
    <source>
        <dbReference type="EMBL" id="TQK75937.1"/>
    </source>
</evidence>
<feature type="domain" description="Leucine rich repeat variant" evidence="2">
    <location>
        <begin position="12"/>
        <end position="69"/>
    </location>
</feature>
<reference evidence="3 4" key="1">
    <citation type="submission" date="2019-06" db="EMBL/GenBank/DDBJ databases">
        <title>Sequencing the genomes of 1000 actinobacteria strains.</title>
        <authorList>
            <person name="Klenk H.-P."/>
        </authorList>
    </citation>
    <scope>NUCLEOTIDE SEQUENCE [LARGE SCALE GENOMIC DNA]</scope>
    <source>
        <strain evidence="3 4">DSM 10596</strain>
    </source>
</reference>
<evidence type="ECO:0000256" key="1">
    <source>
        <dbReference type="SAM" id="MobiDB-lite"/>
    </source>
</evidence>
<dbReference type="EMBL" id="VFNV01000001">
    <property type="protein sequence ID" value="TQK75937.1"/>
    <property type="molecule type" value="Genomic_DNA"/>
</dbReference>
<name>A0A542SNV7_9MICO</name>
<feature type="compositionally biased region" description="Low complexity" evidence="1">
    <location>
        <begin position="678"/>
        <end position="695"/>
    </location>
</feature>
<protein>
    <recommendedName>
        <fullName evidence="2">Leucine rich repeat variant domain-containing protein</fullName>
    </recommendedName>
</protein>
<dbReference type="Pfam" id="PF25591">
    <property type="entry name" value="LRV_2"/>
    <property type="match status" value="1"/>
</dbReference>
<evidence type="ECO:0000313" key="4">
    <source>
        <dbReference type="Proteomes" id="UP000316181"/>
    </source>
</evidence>
<comment type="caution">
    <text evidence="3">The sequence shown here is derived from an EMBL/GenBank/DDBJ whole genome shotgun (WGS) entry which is preliminary data.</text>
</comment>
<feature type="compositionally biased region" description="Low complexity" evidence="1">
    <location>
        <begin position="76"/>
        <end position="92"/>
    </location>
</feature>
<feature type="compositionally biased region" description="Pro residues" evidence="1">
    <location>
        <begin position="93"/>
        <end position="112"/>
    </location>
</feature>
<sequence>MSQPIDPTALGPQDAANPHAPIDVLAAIANSRPDLHAALATNPAAPADLLQWLERQGNPQVLDALARRAAAPVGPVASAASPAGPVASAASPAGPPASPAGPPAPPAGPPAPSSEQAWAQPGTPDAGPLGGPASPAVGQWAEYPQQSPAFATGTPVGETRASSQFPVQAEGANPPKKSKAPVIVGLSVVGALIVAGGAFGAYKLLGNKAGAASPAASLEQTVDALANNDAKGLLANVSPVEVSYANYIVKAIEQQFAQVPALSEVTANAKPEDVAGLYALSASSMKYSQSTVVEGETSRATIDAGTIEVDVDADKTVAFVKKNAQATGKVASAFRTLGGQDVGTDESAFTAEDEADLRESIAKEFPATIQISGKSVTSTPKSGEATTSEAPNGVSVISVKEGSRWFVSPVLTAVDYAYAESDSSAQRGSIADVAKRKGADSPQAAAEAYVGAVNSALSSSHSLDALVQVLPTAEARAIAFAGPQALNISELEKSLGSVPPIEISNATFEQRGQDDGLARLKLATADVKVTTSGVSIEGTWAGECLSSPAFAQYLSREKFCLADDEFKGLRALGIDDLSLVAIKEGSGWYISTPVSAYDAIAVVFVHLYQLADAGTLNAQWFSDNFAGLQQLFGGTSASASSLEDQLSGLDDDESNSDSEPQDGTLPSADDPDADDSASDLGVPDDSGDASVSSASLESDLTQARKAAAKYLADSKDIIWPDAQELADYGFDAPSDMSIAFMAYTGPKDYCIGGYQMPNATTFVQGSIDAQGKYYADTMMCGA</sequence>
<feature type="compositionally biased region" description="Acidic residues" evidence="1">
    <location>
        <begin position="649"/>
        <end position="660"/>
    </location>
</feature>